<organism evidence="1 2">
    <name type="scientific">Desulfosalsimonas propionicica</name>
    <dbReference type="NCBI Taxonomy" id="332175"/>
    <lineage>
        <taxon>Bacteria</taxon>
        <taxon>Pseudomonadati</taxon>
        <taxon>Thermodesulfobacteriota</taxon>
        <taxon>Desulfobacteria</taxon>
        <taxon>Desulfobacterales</taxon>
        <taxon>Desulfosalsimonadaceae</taxon>
        <taxon>Desulfosalsimonas</taxon>
    </lineage>
</organism>
<name>A0A7W0HLY4_9BACT</name>
<dbReference type="AlphaFoldDB" id="A0A7W0HLY4"/>
<dbReference type="Proteomes" id="UP000525298">
    <property type="component" value="Unassembled WGS sequence"/>
</dbReference>
<dbReference type="SUPFAM" id="SSF47240">
    <property type="entry name" value="Ferritin-like"/>
    <property type="match status" value="1"/>
</dbReference>
<dbReference type="InterPro" id="IPR012347">
    <property type="entry name" value="Ferritin-like"/>
</dbReference>
<dbReference type="RefSeq" id="WP_181552418.1">
    <property type="nucleotide sequence ID" value="NZ_JACDUS010000012.1"/>
</dbReference>
<dbReference type="InterPro" id="IPR009078">
    <property type="entry name" value="Ferritin-like_SF"/>
</dbReference>
<dbReference type="Gene3D" id="1.20.1260.10">
    <property type="match status" value="1"/>
</dbReference>
<protein>
    <submittedName>
        <fullName evidence="1">Rubrerythrin</fullName>
    </submittedName>
</protein>
<keyword evidence="2" id="KW-1185">Reference proteome</keyword>
<evidence type="ECO:0000313" key="1">
    <source>
        <dbReference type="EMBL" id="MBA2882797.1"/>
    </source>
</evidence>
<accession>A0A7W0HLY4</accession>
<sequence>MPLKGFGVILTFAETIETENKDFYLQGTSQLPEGEVKSFLYELIKEKEKQIKQVQRVRRENVAEMILEPVEGFTRDRFLVNLSGVNAADPGAVVETARKIEERNLNYYREAAKKMKSHPEVASALQQLEKKQKKLLSKMDSL</sequence>
<evidence type="ECO:0000313" key="2">
    <source>
        <dbReference type="Proteomes" id="UP000525298"/>
    </source>
</evidence>
<reference evidence="1 2" key="1">
    <citation type="submission" date="2020-07" db="EMBL/GenBank/DDBJ databases">
        <title>Genomic Encyclopedia of Type Strains, Phase IV (KMG-IV): sequencing the most valuable type-strain genomes for metagenomic binning, comparative biology and taxonomic classification.</title>
        <authorList>
            <person name="Goeker M."/>
        </authorList>
    </citation>
    <scope>NUCLEOTIDE SEQUENCE [LARGE SCALE GENOMIC DNA]</scope>
    <source>
        <strain evidence="1 2">DSM 17721</strain>
    </source>
</reference>
<proteinExistence type="predicted"/>
<gene>
    <name evidence="1" type="ORF">HNR65_003152</name>
</gene>
<comment type="caution">
    <text evidence="1">The sequence shown here is derived from an EMBL/GenBank/DDBJ whole genome shotgun (WGS) entry which is preliminary data.</text>
</comment>
<dbReference type="EMBL" id="JACDUS010000012">
    <property type="protein sequence ID" value="MBA2882797.1"/>
    <property type="molecule type" value="Genomic_DNA"/>
</dbReference>